<reference evidence="12 13" key="1">
    <citation type="submission" date="2016-10" db="EMBL/GenBank/DDBJ databases">
        <authorList>
            <person name="de Groot N.N."/>
        </authorList>
    </citation>
    <scope>NUCLEOTIDE SEQUENCE [LARGE SCALE GENOMIC DNA]</scope>
    <source>
        <strain evidence="12 13">DSM 17862</strain>
    </source>
</reference>
<comment type="catalytic activity">
    <reaction evidence="1 9 10">
        <text>[protein]-peptidylproline (omega=180) = [protein]-peptidylproline (omega=0)</text>
        <dbReference type="Rhea" id="RHEA:16237"/>
        <dbReference type="Rhea" id="RHEA-COMP:10747"/>
        <dbReference type="Rhea" id="RHEA-COMP:10748"/>
        <dbReference type="ChEBI" id="CHEBI:83833"/>
        <dbReference type="ChEBI" id="CHEBI:83834"/>
        <dbReference type="EC" id="5.2.1.8"/>
    </reaction>
</comment>
<dbReference type="GO" id="GO:0005737">
    <property type="term" value="C:cytoplasm"/>
    <property type="evidence" value="ECO:0007669"/>
    <property type="project" value="UniProtKB-SubCell"/>
</dbReference>
<evidence type="ECO:0000313" key="13">
    <source>
        <dbReference type="Proteomes" id="UP000199180"/>
    </source>
</evidence>
<dbReference type="EMBL" id="FOHO01000018">
    <property type="protein sequence ID" value="SET99402.1"/>
    <property type="molecule type" value="Genomic_DNA"/>
</dbReference>
<name>A0A1I0IQN7_9RHOB</name>
<keyword evidence="6" id="KW-0143">Chaperone</keyword>
<keyword evidence="5 9" id="KW-0697">Rotamase</keyword>
<keyword evidence="4" id="KW-0963">Cytoplasm</keyword>
<evidence type="ECO:0000259" key="11">
    <source>
        <dbReference type="PROSITE" id="PS50059"/>
    </source>
</evidence>
<dbReference type="InterPro" id="IPR046357">
    <property type="entry name" value="PPIase_dom_sf"/>
</dbReference>
<dbReference type="PROSITE" id="PS50059">
    <property type="entry name" value="FKBP_PPIASE"/>
    <property type="match status" value="1"/>
</dbReference>
<evidence type="ECO:0000313" key="12">
    <source>
        <dbReference type="EMBL" id="SET99402.1"/>
    </source>
</evidence>
<evidence type="ECO:0000256" key="9">
    <source>
        <dbReference type="PROSITE-ProRule" id="PRU00277"/>
    </source>
</evidence>
<evidence type="ECO:0000256" key="8">
    <source>
        <dbReference type="ARBA" id="ARBA00037071"/>
    </source>
</evidence>
<dbReference type="PANTHER" id="PTHR47861">
    <property type="entry name" value="FKBP-TYPE PEPTIDYL-PROLYL CIS-TRANS ISOMERASE SLYD"/>
    <property type="match status" value="1"/>
</dbReference>
<feature type="domain" description="PPIase FKBP-type" evidence="11">
    <location>
        <begin position="7"/>
        <end position="88"/>
    </location>
</feature>
<evidence type="ECO:0000256" key="6">
    <source>
        <dbReference type="ARBA" id="ARBA00023186"/>
    </source>
</evidence>
<evidence type="ECO:0000256" key="10">
    <source>
        <dbReference type="RuleBase" id="RU003915"/>
    </source>
</evidence>
<sequence length="142" mass="15256">MAQTKPGDTLHLHYKGTLDDGTVFDSSEGRDPLSFELGSGQIIPGLEAGLKDMEVGEKRTVRVEPAEAYGEHQADRVQAVDRANIPDHIPTEPGTQLQVQTQDGQAVNVVVAEVTDDEVFLDANHPLAGKALNFDVELVAIA</sequence>
<dbReference type="Proteomes" id="UP000199180">
    <property type="component" value="Unassembled WGS sequence"/>
</dbReference>
<proteinExistence type="inferred from homology"/>
<dbReference type="RefSeq" id="WP_090737440.1">
    <property type="nucleotide sequence ID" value="NZ_FOHO01000018.1"/>
</dbReference>
<dbReference type="PANTHER" id="PTHR47861:SF3">
    <property type="entry name" value="FKBP-TYPE PEPTIDYL-PROLYL CIS-TRANS ISOMERASE SLYD"/>
    <property type="match status" value="1"/>
</dbReference>
<evidence type="ECO:0000256" key="1">
    <source>
        <dbReference type="ARBA" id="ARBA00000971"/>
    </source>
</evidence>
<comment type="subcellular location">
    <subcellularLocation>
        <location evidence="2">Cytoplasm</location>
    </subcellularLocation>
</comment>
<protein>
    <recommendedName>
        <fullName evidence="10">Peptidyl-prolyl cis-trans isomerase</fullName>
        <ecNumber evidence="10">5.2.1.8</ecNumber>
    </recommendedName>
</protein>
<evidence type="ECO:0000256" key="3">
    <source>
        <dbReference type="ARBA" id="ARBA00006577"/>
    </source>
</evidence>
<keyword evidence="7 9" id="KW-0413">Isomerase</keyword>
<gene>
    <name evidence="12" type="ORF">SAMN04489858_11824</name>
</gene>
<dbReference type="GO" id="GO:0003755">
    <property type="term" value="F:peptidyl-prolyl cis-trans isomerase activity"/>
    <property type="evidence" value="ECO:0007669"/>
    <property type="project" value="UniProtKB-UniRule"/>
</dbReference>
<comment type="similarity">
    <text evidence="3 10">Belongs to the FKBP-type PPIase family.</text>
</comment>
<evidence type="ECO:0000256" key="7">
    <source>
        <dbReference type="ARBA" id="ARBA00023235"/>
    </source>
</evidence>
<evidence type="ECO:0000256" key="4">
    <source>
        <dbReference type="ARBA" id="ARBA00022490"/>
    </source>
</evidence>
<dbReference type="Pfam" id="PF00254">
    <property type="entry name" value="FKBP_C"/>
    <property type="match status" value="1"/>
</dbReference>
<evidence type="ECO:0000256" key="2">
    <source>
        <dbReference type="ARBA" id="ARBA00004496"/>
    </source>
</evidence>
<dbReference type="STRING" id="364199.SAMN04489858_11824"/>
<dbReference type="OrthoDB" id="9808891at2"/>
<dbReference type="Gene3D" id="3.10.50.40">
    <property type="match status" value="1"/>
</dbReference>
<keyword evidence="13" id="KW-1185">Reference proteome</keyword>
<dbReference type="AlphaFoldDB" id="A0A1I0IQN7"/>
<accession>A0A1I0IQN7</accession>
<comment type="function">
    <text evidence="8">Also involved in hydrogenase metallocenter assembly, probably by participating in the nickel insertion step. This function in hydrogenase biosynthesis requires chaperone activity and the presence of the metal-binding domain, but not PPIase activity.</text>
</comment>
<organism evidence="12 13">
    <name type="scientific">Paracoccus homiensis</name>
    <dbReference type="NCBI Taxonomy" id="364199"/>
    <lineage>
        <taxon>Bacteria</taxon>
        <taxon>Pseudomonadati</taxon>
        <taxon>Pseudomonadota</taxon>
        <taxon>Alphaproteobacteria</taxon>
        <taxon>Rhodobacterales</taxon>
        <taxon>Paracoccaceae</taxon>
        <taxon>Paracoccus</taxon>
    </lineage>
</organism>
<dbReference type="InterPro" id="IPR001179">
    <property type="entry name" value="PPIase_FKBP_dom"/>
</dbReference>
<dbReference type="GO" id="GO:0042026">
    <property type="term" value="P:protein refolding"/>
    <property type="evidence" value="ECO:0007669"/>
    <property type="project" value="UniProtKB-ARBA"/>
</dbReference>
<dbReference type="SUPFAM" id="SSF54534">
    <property type="entry name" value="FKBP-like"/>
    <property type="match status" value="1"/>
</dbReference>
<evidence type="ECO:0000256" key="5">
    <source>
        <dbReference type="ARBA" id="ARBA00023110"/>
    </source>
</evidence>
<dbReference type="EC" id="5.2.1.8" evidence="10"/>